<dbReference type="SMART" id="SM00993">
    <property type="entry name" value="YL1_C"/>
    <property type="match status" value="1"/>
</dbReference>
<proteinExistence type="inferred from homology"/>
<dbReference type="InterPro" id="IPR046757">
    <property type="entry name" value="YL1_N"/>
</dbReference>
<dbReference type="InterPro" id="IPR013272">
    <property type="entry name" value="Vps72/YL1_C"/>
</dbReference>
<dbReference type="EMBL" id="JADAQX010000239">
    <property type="protein sequence ID" value="KAF8821084.1"/>
    <property type="molecule type" value="Genomic_DNA"/>
</dbReference>
<accession>A0ABQ7JAY6</accession>
<evidence type="ECO:0000259" key="3">
    <source>
        <dbReference type="SMART" id="SM00993"/>
    </source>
</evidence>
<comment type="caution">
    <text evidence="4">The sequence shown here is derived from an EMBL/GenBank/DDBJ whole genome shotgun (WGS) entry which is preliminary data.</text>
</comment>
<feature type="region of interest" description="Disordered" evidence="2">
    <location>
        <begin position="1"/>
        <end position="41"/>
    </location>
</feature>
<feature type="compositionally biased region" description="Polar residues" evidence="2">
    <location>
        <begin position="8"/>
        <end position="26"/>
    </location>
</feature>
<gene>
    <name evidence="4" type="ORF">IE077_002483</name>
</gene>
<sequence length="430" mass="50048">MEFIKGMSQKNSPKPDSISSGCNSDLSDSEEATSEEEVGIALDLPKRETRAKRYSFLLGEAREQNDEFWQHDTWAEENDDRDYNCSEGEEIYRDVIDSDFDEDESEVESESNEFMVDTEKEHRKKKNVYQDPVLVARRLAKRKHSQKLIHTNFQLFTKAKTTHDTLLSTNKGDADSIFSRERKRVTRVTTQEKTGKIAAQQLQRVEHHKVFVAKRGDSSLTHRTRSYAHTWREPTQEEHLKEAKHTEEANRKSLIALQEWEEERKKYVEYKKQRGVSNRVSVPNGFSYQGHYDVWISWASDRLILSEETSKRADLDESLDIHLPENNPAAKYYKTGSDLHAAELLIFTDGNVPPFYNKKAPQVNDSPRCVVTGNVAKYQDPVTQCFYDSAESFKILRQWYHDEQDKKIIGKLVQIENLMEEKTNEARQIN</sequence>
<evidence type="ECO:0000313" key="4">
    <source>
        <dbReference type="EMBL" id="KAF8821084.1"/>
    </source>
</evidence>
<dbReference type="Proteomes" id="UP000823046">
    <property type="component" value="Unassembled WGS sequence"/>
</dbReference>
<reference evidence="4 5" key="1">
    <citation type="journal article" date="2020" name="bioRxiv">
        <title>Metabolic contributions of an alphaproteobacterial endosymbiont in the apicomplexan Cardiosporidium cionae.</title>
        <authorList>
            <person name="Hunter E.S."/>
            <person name="Paight C.J."/>
            <person name="Lane C.E."/>
        </authorList>
    </citation>
    <scope>NUCLEOTIDE SEQUENCE [LARGE SCALE GENOMIC DNA]</scope>
    <source>
        <strain evidence="4">ESH_2018</strain>
    </source>
</reference>
<dbReference type="Pfam" id="PF08265">
    <property type="entry name" value="YL1_C"/>
    <property type="match status" value="1"/>
</dbReference>
<organism evidence="4 5">
    <name type="scientific">Cardiosporidium cionae</name>
    <dbReference type="NCBI Taxonomy" id="476202"/>
    <lineage>
        <taxon>Eukaryota</taxon>
        <taxon>Sar</taxon>
        <taxon>Alveolata</taxon>
        <taxon>Apicomplexa</taxon>
        <taxon>Aconoidasida</taxon>
        <taxon>Nephromycida</taxon>
        <taxon>Cardiosporidium</taxon>
    </lineage>
</organism>
<name>A0ABQ7JAY6_9APIC</name>
<feature type="domain" description="Vps72/YL1 C-terminal" evidence="3">
    <location>
        <begin position="367"/>
        <end position="396"/>
    </location>
</feature>
<keyword evidence="5" id="KW-1185">Reference proteome</keyword>
<comment type="similarity">
    <text evidence="1">Belongs to the VPS72/YL1 family.</text>
</comment>
<dbReference type="PANTHER" id="PTHR13275:SF4">
    <property type="entry name" value="VACUOLAR PROTEIN SORTING-ASSOCIATED PROTEIN 72 HOMOLOG"/>
    <property type="match status" value="1"/>
</dbReference>
<protein>
    <submittedName>
        <fullName evidence="4">YL1 nuclear protein C-terminal domain-containing protein</fullName>
    </submittedName>
</protein>
<feature type="compositionally biased region" description="Acidic residues" evidence="2">
    <location>
        <begin position="27"/>
        <end position="38"/>
    </location>
</feature>
<dbReference type="Pfam" id="PF05764">
    <property type="entry name" value="YL1"/>
    <property type="match status" value="1"/>
</dbReference>
<evidence type="ECO:0000256" key="2">
    <source>
        <dbReference type="SAM" id="MobiDB-lite"/>
    </source>
</evidence>
<evidence type="ECO:0000313" key="5">
    <source>
        <dbReference type="Proteomes" id="UP000823046"/>
    </source>
</evidence>
<evidence type="ECO:0000256" key="1">
    <source>
        <dbReference type="ARBA" id="ARBA00006832"/>
    </source>
</evidence>
<dbReference type="PANTHER" id="PTHR13275">
    <property type="entry name" value="YL-1 PROTEIN TRANSCRIPTION FACTOR-LIKE 1"/>
    <property type="match status" value="1"/>
</dbReference>